<keyword evidence="2" id="KW-1185">Reference proteome</keyword>
<evidence type="ECO:0000313" key="1">
    <source>
        <dbReference type="EMBL" id="QYW06532.1"/>
    </source>
</evidence>
<dbReference type="Proteomes" id="UP001058093">
    <property type="component" value="Segment"/>
</dbReference>
<evidence type="ECO:0000313" key="2">
    <source>
        <dbReference type="Proteomes" id="UP001058093"/>
    </source>
</evidence>
<sequence>MNSITTVHYATWQYVFDESVLHKDYAHDVRDKLAERVKFVVSQYDDVYENTSFCSQAEGFEIQSENLDNLKEAAREISRYIQRFRKIQFV</sequence>
<proteinExistence type="predicted"/>
<organism evidence="1 2">
    <name type="scientific">Pseudomonas phage UAVern</name>
    <dbReference type="NCBI Taxonomy" id="2856997"/>
    <lineage>
        <taxon>Viruses</taxon>
        <taxon>Duplodnaviria</taxon>
        <taxon>Heunggongvirae</taxon>
        <taxon>Uroviricota</taxon>
        <taxon>Caudoviricetes</taxon>
        <taxon>Vandenendeviridae</taxon>
        <taxon>Gorskivirinae</taxon>
        <taxon>Uavernvirus</taxon>
        <taxon>Uavernvirus uavern</taxon>
    </lineage>
</organism>
<reference evidence="1" key="1">
    <citation type="submission" date="2021-07" db="EMBL/GenBank/DDBJ databases">
        <title>Complete genome sequence and phylogenomic analysis of the two lytic bacteriophage isolated from terrestrial biotopes of Antarctica.</title>
        <authorList>
            <person name="Holovan V."/>
            <person name="Rabalski L."/>
            <person name="Zlatohurska M."/>
            <person name="Andriichuk O."/>
            <person name="Budzanivska I."/>
            <person name="Shevchenko O."/>
            <person name="Gupalo A."/>
        </authorList>
    </citation>
    <scope>NUCLEOTIDE SEQUENCE</scope>
</reference>
<gene>
    <name evidence="1" type="ORF">uav_001</name>
</gene>
<name>A0A975UW97_9CAUD</name>
<accession>A0A975UW97</accession>
<dbReference type="EMBL" id="MZ605293">
    <property type="protein sequence ID" value="QYW06532.1"/>
    <property type="molecule type" value="Genomic_DNA"/>
</dbReference>
<protein>
    <submittedName>
        <fullName evidence="1">Uncharacterized protein</fullName>
    </submittedName>
</protein>